<evidence type="ECO:0000313" key="1">
    <source>
        <dbReference type="EMBL" id="GAB0182029.1"/>
    </source>
</evidence>
<organism evidence="1 2">
    <name type="scientific">Grus japonensis</name>
    <name type="common">Japanese crane</name>
    <name type="synonym">Red-crowned crane</name>
    <dbReference type="NCBI Taxonomy" id="30415"/>
    <lineage>
        <taxon>Eukaryota</taxon>
        <taxon>Metazoa</taxon>
        <taxon>Chordata</taxon>
        <taxon>Craniata</taxon>
        <taxon>Vertebrata</taxon>
        <taxon>Euteleostomi</taxon>
        <taxon>Archelosauria</taxon>
        <taxon>Archosauria</taxon>
        <taxon>Dinosauria</taxon>
        <taxon>Saurischia</taxon>
        <taxon>Theropoda</taxon>
        <taxon>Coelurosauria</taxon>
        <taxon>Aves</taxon>
        <taxon>Neognathae</taxon>
        <taxon>Neoaves</taxon>
        <taxon>Gruiformes</taxon>
        <taxon>Gruidae</taxon>
        <taxon>Grus</taxon>
    </lineage>
</organism>
<keyword evidence="2" id="KW-1185">Reference proteome</keyword>
<proteinExistence type="predicted"/>
<dbReference type="AlphaFoldDB" id="A0ABC9W926"/>
<sequence>MWMGAGALGNEWTDPKAIPGAAKATVVVAHPPVSSCRRGNIGRKSAMKEEQSFCATGTLSTDFNRGCKSRGVGLLRLIGGISVIEFNYFTFLSGLVAHSDAILFSGASTQSSALRLLTCWISSFQMPFDKCCAVYHTGPCLPKLLHKEGDILFQQTELNTLGNDS</sequence>
<protein>
    <submittedName>
        <fullName evidence="1">Uncharacterized protein</fullName>
    </submittedName>
</protein>
<reference evidence="1 2" key="1">
    <citation type="submission" date="2024-06" db="EMBL/GenBank/DDBJ databases">
        <title>The draft genome of Grus japonensis, version 3.</title>
        <authorList>
            <person name="Nabeshima K."/>
            <person name="Suzuki S."/>
            <person name="Onuma M."/>
        </authorList>
    </citation>
    <scope>NUCLEOTIDE SEQUENCE [LARGE SCALE GENOMIC DNA]</scope>
    <source>
        <strain evidence="1 2">451A</strain>
    </source>
</reference>
<comment type="caution">
    <text evidence="1">The sequence shown here is derived from an EMBL/GenBank/DDBJ whole genome shotgun (WGS) entry which is preliminary data.</text>
</comment>
<name>A0ABC9W926_GRUJA</name>
<evidence type="ECO:0000313" key="2">
    <source>
        <dbReference type="Proteomes" id="UP001623348"/>
    </source>
</evidence>
<dbReference type="Proteomes" id="UP001623348">
    <property type="component" value="Unassembled WGS sequence"/>
</dbReference>
<accession>A0ABC9W926</accession>
<gene>
    <name evidence="1" type="ORF">GRJ2_000668200</name>
</gene>
<dbReference type="EMBL" id="BAAFJT010000002">
    <property type="protein sequence ID" value="GAB0182029.1"/>
    <property type="molecule type" value="Genomic_DNA"/>
</dbReference>